<dbReference type="Pfam" id="PF04631">
    <property type="entry name" value="PIF2"/>
    <property type="match status" value="1"/>
</dbReference>
<accession>A0A7G9U8P3</accession>
<proteinExistence type="predicted"/>
<sequence>MYIVNGERLSSGGYCTMNSVPRNCNSETSLILYSVNQWTCIAEDPRYFAGEGNLIQVAGRQHSDEILSSDINKIVLWDNRLDRQVNPAVNTFRSSWDERLEDGRRRFEVRCGALDKNYNQMFLNPYNEIECLPNVCTSTQWIHRDVKPNFEKGICECGASNVTRVEHIDQNDPSSKCAGVTNRLNKEEREFNFRVECLSLDTLVSEFNENKLLCPPSLFNQNTDFAYHFTLKGVIPLSGNGIDEPTTSLWKDTRNRVAWYTASR</sequence>
<protein>
    <submittedName>
        <fullName evidence="1">PIF2</fullName>
    </submittedName>
</protein>
<organism evidence="1">
    <name type="scientific">Pieris brassicae granulosis virus</name>
    <name type="common">PbGV</name>
    <name type="synonym">Pieris brassicae granulovirus</name>
    <dbReference type="NCBI Taxonomy" id="10465"/>
    <lineage>
        <taxon>Viruses</taxon>
        <taxon>Viruses incertae sedis</taxon>
        <taxon>Naldaviricetes</taxon>
        <taxon>Lefavirales</taxon>
        <taxon>Baculoviridae</taxon>
        <taxon>Betabaculovirus</taxon>
        <taxon>Betabaculovirus arrapae</taxon>
    </lineage>
</organism>
<dbReference type="EMBL" id="MN750571">
    <property type="protein sequence ID" value="QNN89474.1"/>
    <property type="molecule type" value="Genomic_DNA"/>
</dbReference>
<name>A0A7G9U8P3_GVPB</name>
<organismHost>
    <name type="scientific">Pieris brassicae</name>
    <name type="common">White butterfly</name>
    <name type="synonym">Large white butterfly</name>
    <dbReference type="NCBI Taxonomy" id="7116"/>
</organismHost>
<evidence type="ECO:0000313" key="1">
    <source>
        <dbReference type="EMBL" id="QNN89474.1"/>
    </source>
</evidence>
<dbReference type="InterPro" id="IPR006725">
    <property type="entry name" value="PIF2"/>
</dbReference>
<reference evidence="1" key="1">
    <citation type="submission" date="2019-11" db="EMBL/GenBank/DDBJ databases">
        <title>Studies on the baculoviruses infecting the caterpillars, Spilarctia obliqua Walker (Erebidae) and Pieris brassicae Linn. (Pieridae) (Insecta: Lepidoptera).</title>
        <authorList>
            <person name="Paul S."/>
            <person name="Arumugaperumal A."/>
            <person name="Sathiya Balasingh Thangapandi E.J.J."/>
            <person name="Sarjubala Devi H."/>
            <person name="Johnson T."/>
            <person name="Maisnam S."/>
            <person name="Krishnavel S."/>
            <person name="Soman Syamala S."/>
            <person name="Ramamoorthy S."/>
            <person name="Karthikeyan R."/>
            <person name="Subburaman C."/>
            <person name="Jeyaprakash R."/>
            <person name="Azhaguchamy M."/>
            <person name="Ramaiyer V."/>
            <person name="Sivasubramaniam S."/>
        </authorList>
    </citation>
    <scope>NUCLEOTIDE SEQUENCE</scope>
    <source>
        <strain evidence="1">Manipur</strain>
    </source>
</reference>